<evidence type="ECO:0000313" key="1">
    <source>
        <dbReference type="EMBL" id="KKL82551.1"/>
    </source>
</evidence>
<comment type="caution">
    <text evidence="1">The sequence shown here is derived from an EMBL/GenBank/DDBJ whole genome shotgun (WGS) entry which is preliminary data.</text>
</comment>
<reference evidence="1" key="1">
    <citation type="journal article" date="2015" name="Nature">
        <title>Complex archaea that bridge the gap between prokaryotes and eukaryotes.</title>
        <authorList>
            <person name="Spang A."/>
            <person name="Saw J.H."/>
            <person name="Jorgensen S.L."/>
            <person name="Zaremba-Niedzwiedzka K."/>
            <person name="Martijn J."/>
            <person name="Lind A.E."/>
            <person name="van Eijk R."/>
            <person name="Schleper C."/>
            <person name="Guy L."/>
            <person name="Ettema T.J."/>
        </authorList>
    </citation>
    <scope>NUCLEOTIDE SEQUENCE</scope>
</reference>
<gene>
    <name evidence="1" type="ORF">LCGC14_1983610</name>
</gene>
<sequence>MTQQAAQFWTNNLGSEMWVFDVGSLPPWRDLQTGGYSNTKPSEVDRKFTPSGPYTSEDANLFPYAGQYISGFPSATGARAPSPAPTGEVLGPPVSQATFPTTPSTSGVGEVPPLNPDDFYWKWDDASGAMVPARKNESGATFSNLWWAQANESRRDVETGGAPGGRAGPTAAELAIQRSQVQAQNLATFISGTIAELETEIDAKRLSTEQALGEFNRRLDAFSEAGEQFIGIQPFTIPRGAEFIPGFEPEGIATRLGLESQVA</sequence>
<organism evidence="1">
    <name type="scientific">marine sediment metagenome</name>
    <dbReference type="NCBI Taxonomy" id="412755"/>
    <lineage>
        <taxon>unclassified sequences</taxon>
        <taxon>metagenomes</taxon>
        <taxon>ecological metagenomes</taxon>
    </lineage>
</organism>
<dbReference type="AlphaFoldDB" id="A0A0F9FWA4"/>
<accession>A0A0F9FWA4</accession>
<dbReference type="EMBL" id="LAZR01022246">
    <property type="protein sequence ID" value="KKL82551.1"/>
    <property type="molecule type" value="Genomic_DNA"/>
</dbReference>
<proteinExistence type="predicted"/>
<name>A0A0F9FWA4_9ZZZZ</name>
<feature type="non-terminal residue" evidence="1">
    <location>
        <position position="263"/>
    </location>
</feature>
<protein>
    <submittedName>
        <fullName evidence="1">Uncharacterized protein</fullName>
    </submittedName>
</protein>